<dbReference type="AlphaFoldDB" id="A0A5M6D8B2"/>
<keyword evidence="2" id="KW-1185">Reference proteome</keyword>
<reference evidence="1 2" key="1">
    <citation type="submission" date="2019-08" db="EMBL/GenBank/DDBJ databases">
        <authorList>
            <person name="Dhanesh K."/>
            <person name="Kumar G."/>
            <person name="Sasikala C."/>
            <person name="Venkata Ramana C."/>
        </authorList>
    </citation>
    <scope>NUCLEOTIDE SEQUENCE [LARGE SCALE GENOMIC DNA]</scope>
    <source>
        <strain evidence="1 2">JC645</strain>
    </source>
</reference>
<name>A0A5M6D8B2_9BACT</name>
<dbReference type="RefSeq" id="WP_150076333.1">
    <property type="nucleotide sequence ID" value="NZ_VWOX01000005.1"/>
</dbReference>
<sequence length="98" mass="10982">MKLYVMGCDPLDPPFVTTAETPGEAIAKRWQTTCDPAESHYEVHLGRWSEAKTVSSAEALPYCDERTARRAMKEIGEHETAVDVYMFAKQVHAMYGDG</sequence>
<evidence type="ECO:0000313" key="1">
    <source>
        <dbReference type="EMBL" id="KAA5543583.1"/>
    </source>
</evidence>
<comment type="caution">
    <text evidence="1">The sequence shown here is derived from an EMBL/GenBank/DDBJ whole genome shotgun (WGS) entry which is preliminary data.</text>
</comment>
<proteinExistence type="predicted"/>
<evidence type="ECO:0000313" key="2">
    <source>
        <dbReference type="Proteomes" id="UP000324479"/>
    </source>
</evidence>
<protein>
    <submittedName>
        <fullName evidence="1">Uncharacterized protein</fullName>
    </submittedName>
</protein>
<dbReference type="EMBL" id="VWOX01000005">
    <property type="protein sequence ID" value="KAA5543583.1"/>
    <property type="molecule type" value="Genomic_DNA"/>
</dbReference>
<accession>A0A5M6D8B2</accession>
<dbReference type="Proteomes" id="UP000324479">
    <property type="component" value="Unassembled WGS sequence"/>
</dbReference>
<gene>
    <name evidence="1" type="ORF">FYK55_10230</name>
</gene>
<organism evidence="1 2">
    <name type="scientific">Roseiconus nitratireducens</name>
    <dbReference type="NCBI Taxonomy" id="2605748"/>
    <lineage>
        <taxon>Bacteria</taxon>
        <taxon>Pseudomonadati</taxon>
        <taxon>Planctomycetota</taxon>
        <taxon>Planctomycetia</taxon>
        <taxon>Pirellulales</taxon>
        <taxon>Pirellulaceae</taxon>
        <taxon>Roseiconus</taxon>
    </lineage>
</organism>